<dbReference type="WBParaSite" id="nRc.2.0.1.t09078-RA">
    <property type="protein sequence ID" value="nRc.2.0.1.t09078-RA"/>
    <property type="gene ID" value="nRc.2.0.1.g09078"/>
</dbReference>
<dbReference type="AlphaFoldDB" id="A0A915I4M0"/>
<evidence type="ECO:0000313" key="1">
    <source>
        <dbReference type="Proteomes" id="UP000887565"/>
    </source>
</evidence>
<name>A0A915I4M0_ROMCU</name>
<dbReference type="Proteomes" id="UP000887565">
    <property type="component" value="Unplaced"/>
</dbReference>
<accession>A0A915I4M0</accession>
<keyword evidence="1" id="KW-1185">Reference proteome</keyword>
<sequence length="62" mass="7543">MNQVHRSKPKWPVINNNRDEWFMSAKYCINDLLNNEHQLKNDTLAYLLRLLRPKYCHEGLMK</sequence>
<evidence type="ECO:0000313" key="2">
    <source>
        <dbReference type="WBParaSite" id="nRc.2.0.1.t09078-RA"/>
    </source>
</evidence>
<organism evidence="1 2">
    <name type="scientific">Romanomermis culicivorax</name>
    <name type="common">Nematode worm</name>
    <dbReference type="NCBI Taxonomy" id="13658"/>
    <lineage>
        <taxon>Eukaryota</taxon>
        <taxon>Metazoa</taxon>
        <taxon>Ecdysozoa</taxon>
        <taxon>Nematoda</taxon>
        <taxon>Enoplea</taxon>
        <taxon>Dorylaimia</taxon>
        <taxon>Mermithida</taxon>
        <taxon>Mermithoidea</taxon>
        <taxon>Mermithidae</taxon>
        <taxon>Romanomermis</taxon>
    </lineage>
</organism>
<reference evidence="2" key="1">
    <citation type="submission" date="2022-11" db="UniProtKB">
        <authorList>
            <consortium name="WormBaseParasite"/>
        </authorList>
    </citation>
    <scope>IDENTIFICATION</scope>
</reference>
<protein>
    <submittedName>
        <fullName evidence="2">Uncharacterized protein</fullName>
    </submittedName>
</protein>
<proteinExistence type="predicted"/>